<evidence type="ECO:0000313" key="3">
    <source>
        <dbReference type="Proteomes" id="UP001179280"/>
    </source>
</evidence>
<dbReference type="EMBL" id="JAFBCV010000001">
    <property type="protein sequence ID" value="MBM7836837.1"/>
    <property type="molecule type" value="Genomic_DNA"/>
</dbReference>
<keyword evidence="1" id="KW-0472">Membrane</keyword>
<name>A0ABS2SMV0_9BACI</name>
<reference evidence="2" key="1">
    <citation type="submission" date="2021-01" db="EMBL/GenBank/DDBJ databases">
        <title>Genomic Encyclopedia of Type Strains, Phase IV (KMG-IV): sequencing the most valuable type-strain genomes for metagenomic binning, comparative biology and taxonomic classification.</title>
        <authorList>
            <person name="Goeker M."/>
        </authorList>
    </citation>
    <scope>NUCLEOTIDE SEQUENCE</scope>
    <source>
        <strain evidence="2">DSM 21943</strain>
    </source>
</reference>
<keyword evidence="3" id="KW-1185">Reference proteome</keyword>
<accession>A0ABS2SMV0</accession>
<dbReference type="Proteomes" id="UP001179280">
    <property type="component" value="Unassembled WGS sequence"/>
</dbReference>
<comment type="caution">
    <text evidence="2">The sequence shown here is derived from an EMBL/GenBank/DDBJ whole genome shotgun (WGS) entry which is preliminary data.</text>
</comment>
<sequence length="207" mass="23246">MRTGSLVEGLLKGCERFANLAYLNLLWCAFTLLGLGIFGVSPATIAVIRLLRKQKQEPMNEGAMLKEFARVYRDHFIQSNKLGLLLLVLCLSLVGSGIIMIETNAPLLIKSMLVFSLTGFAMIVLLTMPQYERQQTGPVGTMKIALWLGLSHLPQMFLLSMLFLLIACVFAAFPVVMFFFFASVPLALVVAFHDRFRKKYEEYVQAE</sequence>
<protein>
    <submittedName>
        <fullName evidence="2">Membrane protein YesL</fullName>
    </submittedName>
</protein>
<feature type="transmembrane region" description="Helical" evidence="1">
    <location>
        <begin position="172"/>
        <end position="192"/>
    </location>
</feature>
<evidence type="ECO:0000313" key="2">
    <source>
        <dbReference type="EMBL" id="MBM7836837.1"/>
    </source>
</evidence>
<keyword evidence="1" id="KW-1133">Transmembrane helix</keyword>
<dbReference type="InterPro" id="IPR006938">
    <property type="entry name" value="DUF624"/>
</dbReference>
<proteinExistence type="predicted"/>
<feature type="transmembrane region" description="Helical" evidence="1">
    <location>
        <begin position="107"/>
        <end position="126"/>
    </location>
</feature>
<evidence type="ECO:0000256" key="1">
    <source>
        <dbReference type="SAM" id="Phobius"/>
    </source>
</evidence>
<keyword evidence="1" id="KW-0812">Transmembrane</keyword>
<feature type="transmembrane region" description="Helical" evidence="1">
    <location>
        <begin position="146"/>
        <end position="166"/>
    </location>
</feature>
<feature type="transmembrane region" description="Helical" evidence="1">
    <location>
        <begin position="82"/>
        <end position="101"/>
    </location>
</feature>
<dbReference type="Pfam" id="PF04854">
    <property type="entry name" value="DUF624"/>
    <property type="match status" value="1"/>
</dbReference>
<gene>
    <name evidence="2" type="ORF">JOC54_000068</name>
</gene>
<feature type="transmembrane region" description="Helical" evidence="1">
    <location>
        <begin position="20"/>
        <end position="51"/>
    </location>
</feature>
<dbReference type="RefSeq" id="WP_204463549.1">
    <property type="nucleotide sequence ID" value="NZ_JAFBCV010000001.1"/>
</dbReference>
<organism evidence="2 3">
    <name type="scientific">Shouchella xiaoxiensis</name>
    <dbReference type="NCBI Taxonomy" id="766895"/>
    <lineage>
        <taxon>Bacteria</taxon>
        <taxon>Bacillati</taxon>
        <taxon>Bacillota</taxon>
        <taxon>Bacilli</taxon>
        <taxon>Bacillales</taxon>
        <taxon>Bacillaceae</taxon>
        <taxon>Shouchella</taxon>
    </lineage>
</organism>